<evidence type="ECO:0000313" key="12">
    <source>
        <dbReference type="EMBL" id="KAK2821073.1"/>
    </source>
</evidence>
<dbReference type="GO" id="GO:0004674">
    <property type="term" value="F:protein serine/threonine kinase activity"/>
    <property type="evidence" value="ECO:0007669"/>
    <property type="project" value="UniProtKB-KW"/>
</dbReference>
<proteinExistence type="inferred from homology"/>
<keyword evidence="7" id="KW-0067">ATP-binding</keyword>
<comment type="catalytic activity">
    <reaction evidence="8">
        <text>L-threonyl-[protein] + ATP = O-phospho-L-threonyl-[protein] + ADP + H(+)</text>
        <dbReference type="Rhea" id="RHEA:46608"/>
        <dbReference type="Rhea" id="RHEA-COMP:11060"/>
        <dbReference type="Rhea" id="RHEA-COMP:11605"/>
        <dbReference type="ChEBI" id="CHEBI:15378"/>
        <dbReference type="ChEBI" id="CHEBI:30013"/>
        <dbReference type="ChEBI" id="CHEBI:30616"/>
        <dbReference type="ChEBI" id="CHEBI:61977"/>
        <dbReference type="ChEBI" id="CHEBI:456216"/>
        <dbReference type="EC" id="2.7.11.1"/>
    </reaction>
</comment>
<feature type="region of interest" description="Disordered" evidence="10">
    <location>
        <begin position="1"/>
        <end position="204"/>
    </location>
</feature>
<evidence type="ECO:0000256" key="7">
    <source>
        <dbReference type="ARBA" id="ARBA00022840"/>
    </source>
</evidence>
<dbReference type="SMART" id="SM00220">
    <property type="entry name" value="S_TKc"/>
    <property type="match status" value="1"/>
</dbReference>
<evidence type="ECO:0000313" key="13">
    <source>
        <dbReference type="Proteomes" id="UP001187415"/>
    </source>
</evidence>
<dbReference type="InterPro" id="IPR008271">
    <property type="entry name" value="Ser/Thr_kinase_AS"/>
</dbReference>
<dbReference type="Gene3D" id="1.10.510.10">
    <property type="entry name" value="Transferase(Phosphotransferase) domain 1"/>
    <property type="match status" value="1"/>
</dbReference>
<evidence type="ECO:0000256" key="1">
    <source>
        <dbReference type="ARBA" id="ARBA00005505"/>
    </source>
</evidence>
<sequence length="863" mass="96240">MATEFKSEHQGHESADLVKVVRKRNISSSSSSSSSCSTCSSSCTSASSDEEGSREGERKKKRGGCGALRAKKRDASEGPPCPENPDYYGESEDAGSDGEESGTDGEESGTVDQRESTGEEGVERAKPSESPCVDEDEPSRELRTPDPPAATEFDVDVIKAKSSEEDDDEDHRSLKSGEAHPSAMGSVDKEPSKGKSRRGSGNTVSHLKVALSEYIKRLEELEAEEDASGPNVCDLFWLKDDLGSSKWTARPTEPNPVYDNIPHFEIPQLGGSSCLSNEFLNARLDLSAYCVGGSQTSHATYQKTSQGSQQSPSQRGAKPQCPRNEYCYPTPPESEVIQAQDYRHGGIQTPPEHARKLQREDAPRVQEQQQQQKKHEQQQQPQQQQQQQKKHEQQQQQQQQQQEPTAEHPHHQHHDHTSTDPQVEEDESVAGSREQCAGLSSSQLIGLITCVACSRVFNRVVVCHGYLLQLNRPVQCLCGCVICTLCYRTHRGCLKHSVSSAHGPVNATTRYLAECPQLESVGTWDLGRDEADRFKTGNEVNDCVCRMIENCVPTASEQRKQILLAMWCTTVLAAGEHRETVMVPLINSSLRGKVTDAAFRRMLHYLREWFVIHCKPSDGPTLIHLISKLTANSGMRVSTAPSVRLLRKRVFGVDANMFAANNAAAKLFDYTSRGEAEEAHNYINVTEEYHRLTERARGQLTQYICTNRDYYGLCDGKDVAVKISNHKRCQLSMRQEMQVQTEIVMLDRLESPSFGGVLRLLDYYREGDCWFIIMEKPRVSQDLFDYVTDKGCLSEDTARTFLLQILEASRHCHSRGVIHMDLKEDNMLVDLDLKLIDFLSRRTAKSSEGDYNSKPGSLTPAGT</sequence>
<gene>
    <name evidence="12" type="ORF">Q5P01_024032</name>
</gene>
<evidence type="ECO:0000256" key="4">
    <source>
        <dbReference type="ARBA" id="ARBA00022679"/>
    </source>
</evidence>
<name>A0AA88LLN2_CHASR</name>
<dbReference type="EC" id="2.7.11.1" evidence="2"/>
<dbReference type="GO" id="GO:0043066">
    <property type="term" value="P:negative regulation of apoptotic process"/>
    <property type="evidence" value="ECO:0007669"/>
    <property type="project" value="TreeGrafter"/>
</dbReference>
<evidence type="ECO:0000256" key="6">
    <source>
        <dbReference type="ARBA" id="ARBA00022777"/>
    </source>
</evidence>
<comment type="similarity">
    <text evidence="1">Belongs to the protein kinase superfamily. CAMK Ser/Thr protein kinase family. PIM subfamily.</text>
</comment>
<keyword evidence="3" id="KW-0723">Serine/threonine-protein kinase</keyword>
<feature type="region of interest" description="Disordered" evidence="10">
    <location>
        <begin position="345"/>
        <end position="433"/>
    </location>
</feature>
<feature type="compositionally biased region" description="Low complexity" evidence="10">
    <location>
        <begin position="305"/>
        <end position="314"/>
    </location>
</feature>
<evidence type="ECO:0000256" key="10">
    <source>
        <dbReference type="SAM" id="MobiDB-lite"/>
    </source>
</evidence>
<dbReference type="Pfam" id="PF00069">
    <property type="entry name" value="Pkinase"/>
    <property type="match status" value="1"/>
</dbReference>
<comment type="catalytic activity">
    <reaction evidence="9">
        <text>L-seryl-[protein] + ATP = O-phospho-L-seryl-[protein] + ADP + H(+)</text>
        <dbReference type="Rhea" id="RHEA:17989"/>
        <dbReference type="Rhea" id="RHEA-COMP:9863"/>
        <dbReference type="Rhea" id="RHEA-COMP:11604"/>
        <dbReference type="ChEBI" id="CHEBI:15378"/>
        <dbReference type="ChEBI" id="CHEBI:29999"/>
        <dbReference type="ChEBI" id="CHEBI:30616"/>
        <dbReference type="ChEBI" id="CHEBI:83421"/>
        <dbReference type="ChEBI" id="CHEBI:456216"/>
        <dbReference type="EC" id="2.7.11.1"/>
    </reaction>
</comment>
<evidence type="ECO:0000256" key="8">
    <source>
        <dbReference type="ARBA" id="ARBA00047899"/>
    </source>
</evidence>
<dbReference type="Proteomes" id="UP001187415">
    <property type="component" value="Unassembled WGS sequence"/>
</dbReference>
<organism evidence="12 13">
    <name type="scientific">Channa striata</name>
    <name type="common">Snakehead murrel</name>
    <name type="synonym">Ophicephalus striatus</name>
    <dbReference type="NCBI Taxonomy" id="64152"/>
    <lineage>
        <taxon>Eukaryota</taxon>
        <taxon>Metazoa</taxon>
        <taxon>Chordata</taxon>
        <taxon>Craniata</taxon>
        <taxon>Vertebrata</taxon>
        <taxon>Euteleostomi</taxon>
        <taxon>Actinopterygii</taxon>
        <taxon>Neopterygii</taxon>
        <taxon>Teleostei</taxon>
        <taxon>Neoteleostei</taxon>
        <taxon>Acanthomorphata</taxon>
        <taxon>Anabantaria</taxon>
        <taxon>Anabantiformes</taxon>
        <taxon>Channoidei</taxon>
        <taxon>Channidae</taxon>
        <taxon>Channa</taxon>
    </lineage>
</organism>
<reference evidence="12" key="1">
    <citation type="submission" date="2023-07" db="EMBL/GenBank/DDBJ databases">
        <title>Chromosome-level Genome Assembly of Striped Snakehead (Channa striata).</title>
        <authorList>
            <person name="Liu H."/>
        </authorList>
    </citation>
    <scope>NUCLEOTIDE SEQUENCE</scope>
    <source>
        <strain evidence="12">Gz</strain>
        <tissue evidence="12">Muscle</tissue>
    </source>
</reference>
<feature type="compositionally biased region" description="Basic and acidic residues" evidence="10">
    <location>
        <begin position="1"/>
        <end position="16"/>
    </location>
</feature>
<keyword evidence="4" id="KW-0808">Transferase</keyword>
<dbReference type="PANTHER" id="PTHR22984">
    <property type="entry name" value="SERINE/THREONINE-PROTEIN KINASE PIM"/>
    <property type="match status" value="1"/>
</dbReference>
<dbReference type="PROSITE" id="PS50011">
    <property type="entry name" value="PROTEIN_KINASE_DOM"/>
    <property type="match status" value="1"/>
</dbReference>
<dbReference type="AlphaFoldDB" id="A0AA88LLN2"/>
<dbReference type="EMBL" id="JAUPFM010000019">
    <property type="protein sequence ID" value="KAK2821073.1"/>
    <property type="molecule type" value="Genomic_DNA"/>
</dbReference>
<keyword evidence="5" id="KW-0547">Nucleotide-binding</keyword>
<dbReference type="PANTHER" id="PTHR22984:SF24">
    <property type="entry name" value="SERINE_THREONINE-PROTEIN KINASE"/>
    <property type="match status" value="1"/>
</dbReference>
<comment type="caution">
    <text evidence="12">The sequence shown here is derived from an EMBL/GenBank/DDBJ whole genome shotgun (WGS) entry which is preliminary data.</text>
</comment>
<keyword evidence="13" id="KW-1185">Reference proteome</keyword>
<feature type="compositionally biased region" description="Low complexity" evidence="10">
    <location>
        <begin position="378"/>
        <end position="387"/>
    </location>
</feature>
<dbReference type="SUPFAM" id="SSF56112">
    <property type="entry name" value="Protein kinase-like (PK-like)"/>
    <property type="match status" value="1"/>
</dbReference>
<evidence type="ECO:0000256" key="2">
    <source>
        <dbReference type="ARBA" id="ARBA00012513"/>
    </source>
</evidence>
<dbReference type="Gene3D" id="3.30.200.20">
    <property type="entry name" value="Phosphorylase Kinase, domain 1"/>
    <property type="match status" value="1"/>
</dbReference>
<evidence type="ECO:0000256" key="9">
    <source>
        <dbReference type="ARBA" id="ARBA00048679"/>
    </source>
</evidence>
<dbReference type="GO" id="GO:0007346">
    <property type="term" value="P:regulation of mitotic cell cycle"/>
    <property type="evidence" value="ECO:0007669"/>
    <property type="project" value="TreeGrafter"/>
</dbReference>
<dbReference type="GO" id="GO:0005524">
    <property type="term" value="F:ATP binding"/>
    <property type="evidence" value="ECO:0007669"/>
    <property type="project" value="UniProtKB-KW"/>
</dbReference>
<accession>A0AA88LLN2</accession>
<dbReference type="InterPro" id="IPR000719">
    <property type="entry name" value="Prot_kinase_dom"/>
</dbReference>
<feature type="compositionally biased region" description="Low complexity" evidence="10">
    <location>
        <begin position="27"/>
        <end position="47"/>
    </location>
</feature>
<evidence type="ECO:0000256" key="3">
    <source>
        <dbReference type="ARBA" id="ARBA00022527"/>
    </source>
</evidence>
<dbReference type="InterPro" id="IPR051138">
    <property type="entry name" value="PIM_Ser/Thr_kinase"/>
</dbReference>
<evidence type="ECO:0000256" key="5">
    <source>
        <dbReference type="ARBA" id="ARBA00022741"/>
    </source>
</evidence>
<dbReference type="GO" id="GO:0005737">
    <property type="term" value="C:cytoplasm"/>
    <property type="evidence" value="ECO:0007669"/>
    <property type="project" value="TreeGrafter"/>
</dbReference>
<dbReference type="InterPro" id="IPR011009">
    <property type="entry name" value="Kinase-like_dom_sf"/>
</dbReference>
<feature type="domain" description="Protein kinase" evidence="11">
    <location>
        <begin position="689"/>
        <end position="863"/>
    </location>
</feature>
<protein>
    <recommendedName>
        <fullName evidence="2">non-specific serine/threonine protein kinase</fullName>
        <ecNumber evidence="2">2.7.11.1</ecNumber>
    </recommendedName>
</protein>
<keyword evidence="6" id="KW-0418">Kinase</keyword>
<feature type="compositionally biased region" description="Acidic residues" evidence="10">
    <location>
        <begin position="89"/>
        <end position="109"/>
    </location>
</feature>
<feature type="region of interest" description="Disordered" evidence="10">
    <location>
        <begin position="301"/>
        <end position="331"/>
    </location>
</feature>
<feature type="compositionally biased region" description="Basic and acidic residues" evidence="10">
    <location>
        <begin position="352"/>
        <end position="364"/>
    </location>
</feature>
<dbReference type="PROSITE" id="PS00108">
    <property type="entry name" value="PROTEIN_KINASE_ST"/>
    <property type="match status" value="1"/>
</dbReference>
<evidence type="ECO:0000259" key="11">
    <source>
        <dbReference type="PROSITE" id="PS50011"/>
    </source>
</evidence>
<feature type="compositionally biased region" description="Low complexity" evidence="10">
    <location>
        <begin position="394"/>
        <end position="404"/>
    </location>
</feature>
<feature type="compositionally biased region" description="Basic and acidic residues" evidence="10">
    <location>
        <begin position="112"/>
        <end position="127"/>
    </location>
</feature>